<organism evidence="2 3">
    <name type="scientific">Rhodnius prolixus</name>
    <name type="common">Triatomid bug</name>
    <dbReference type="NCBI Taxonomy" id="13249"/>
    <lineage>
        <taxon>Eukaryota</taxon>
        <taxon>Metazoa</taxon>
        <taxon>Ecdysozoa</taxon>
        <taxon>Arthropoda</taxon>
        <taxon>Hexapoda</taxon>
        <taxon>Insecta</taxon>
        <taxon>Pterygota</taxon>
        <taxon>Neoptera</taxon>
        <taxon>Paraneoptera</taxon>
        <taxon>Hemiptera</taxon>
        <taxon>Heteroptera</taxon>
        <taxon>Panheteroptera</taxon>
        <taxon>Cimicomorpha</taxon>
        <taxon>Reduviidae</taxon>
        <taxon>Triatominae</taxon>
        <taxon>Rhodnius</taxon>
    </lineage>
</organism>
<accession>T1HX29</accession>
<dbReference type="Proteomes" id="UP000015103">
    <property type="component" value="Unassembled WGS sequence"/>
</dbReference>
<dbReference type="HOGENOM" id="CLU_212315_0_0_1"/>
<proteinExistence type="predicted"/>
<dbReference type="VEuPathDB" id="VectorBase:RPRC008599"/>
<dbReference type="InParanoid" id="T1HX29"/>
<dbReference type="Pfam" id="PF17906">
    <property type="entry name" value="HTH_48"/>
    <property type="match status" value="1"/>
</dbReference>
<dbReference type="Gene3D" id="1.10.10.1450">
    <property type="match status" value="1"/>
</dbReference>
<feature type="domain" description="Mos1 transposase HTH" evidence="1">
    <location>
        <begin position="5"/>
        <end position="42"/>
    </location>
</feature>
<sequence>MDEKEFRVLIKHYFMKGKTPQETKEELDKLYGDSAPSIRTVYK</sequence>
<protein>
    <submittedName>
        <fullName evidence="2">HTH_48 domain-containing protein</fullName>
    </submittedName>
</protein>
<reference evidence="2" key="1">
    <citation type="submission" date="2015-05" db="UniProtKB">
        <authorList>
            <consortium name="EnsemblMetazoa"/>
        </authorList>
    </citation>
    <scope>IDENTIFICATION</scope>
</reference>
<dbReference type="EMBL" id="ACPB03031040">
    <property type="status" value="NOT_ANNOTATED_CDS"/>
    <property type="molecule type" value="Genomic_DNA"/>
</dbReference>
<dbReference type="EnsemblMetazoa" id="RPRC008599-RA">
    <property type="protein sequence ID" value="RPRC008599-PA"/>
    <property type="gene ID" value="RPRC008599"/>
</dbReference>
<dbReference type="InterPro" id="IPR041426">
    <property type="entry name" value="Mos1_HTH"/>
</dbReference>
<dbReference type="AlphaFoldDB" id="T1HX29"/>
<evidence type="ECO:0000259" key="1">
    <source>
        <dbReference type="Pfam" id="PF17906"/>
    </source>
</evidence>
<keyword evidence="3" id="KW-1185">Reference proteome</keyword>
<evidence type="ECO:0000313" key="2">
    <source>
        <dbReference type="EnsemblMetazoa" id="RPRC008599-PA"/>
    </source>
</evidence>
<evidence type="ECO:0000313" key="3">
    <source>
        <dbReference type="Proteomes" id="UP000015103"/>
    </source>
</evidence>
<name>T1HX29_RHOPR</name>